<name>A0AAW8PY09_VIBPH</name>
<sequence>MRTDRFITQIFNVPRGIKESDLKITHSNIEHWELMDVATENGKLVANITLETKTTTTSTELKSGLAVSSSIHQIDESDIILAVW</sequence>
<accession>A0AAW8PY09</accession>
<dbReference type="EMBL" id="JAUHGG010000003">
    <property type="protein sequence ID" value="MDS1821058.1"/>
    <property type="molecule type" value="Genomic_DNA"/>
</dbReference>
<comment type="caution">
    <text evidence="1">The sequence shown here is derived from an EMBL/GenBank/DDBJ whole genome shotgun (WGS) entry which is preliminary data.</text>
</comment>
<dbReference type="Proteomes" id="UP001253193">
    <property type="component" value="Unassembled WGS sequence"/>
</dbReference>
<dbReference type="AlphaFoldDB" id="A0AAW8PY09"/>
<evidence type="ECO:0000313" key="2">
    <source>
        <dbReference type="Proteomes" id="UP001253193"/>
    </source>
</evidence>
<dbReference type="RefSeq" id="WP_311019866.1">
    <property type="nucleotide sequence ID" value="NZ_JAUHGG010000003.1"/>
</dbReference>
<evidence type="ECO:0000313" key="1">
    <source>
        <dbReference type="EMBL" id="MDS1821058.1"/>
    </source>
</evidence>
<protein>
    <submittedName>
        <fullName evidence="1">Uncharacterized protein</fullName>
    </submittedName>
</protein>
<proteinExistence type="predicted"/>
<reference evidence="1" key="1">
    <citation type="submission" date="2023-06" db="EMBL/GenBank/DDBJ databases">
        <title>Genomic Diversity of Vibrio spp. and Metagenomic Analysis of Pathogens in Florida Gulf Coastal Waters Following Hurricane Ian.</title>
        <authorList>
            <person name="Brumfield K.D."/>
        </authorList>
    </citation>
    <scope>NUCLEOTIDE SEQUENCE</scope>
    <source>
        <strain evidence="1">WBS2B-138</strain>
    </source>
</reference>
<organism evidence="1 2">
    <name type="scientific">Vibrio parahaemolyticus</name>
    <dbReference type="NCBI Taxonomy" id="670"/>
    <lineage>
        <taxon>Bacteria</taxon>
        <taxon>Pseudomonadati</taxon>
        <taxon>Pseudomonadota</taxon>
        <taxon>Gammaproteobacteria</taxon>
        <taxon>Vibrionales</taxon>
        <taxon>Vibrionaceae</taxon>
        <taxon>Vibrio</taxon>
    </lineage>
</organism>
<gene>
    <name evidence="1" type="ORF">QX249_10340</name>
</gene>